<evidence type="ECO:0000313" key="10">
    <source>
        <dbReference type="EMBL" id="NHM00983.1"/>
    </source>
</evidence>
<keyword evidence="4 8" id="KW-0732">Signal</keyword>
<accession>A0ABX0I1A6</accession>
<proteinExistence type="predicted"/>
<evidence type="ECO:0000259" key="9">
    <source>
        <dbReference type="SMART" id="SM00560"/>
    </source>
</evidence>
<protein>
    <submittedName>
        <fullName evidence="10">Choice-of-anchor D domain-containing protein</fullName>
    </submittedName>
</protein>
<dbReference type="SMART" id="SM00560">
    <property type="entry name" value="LamGL"/>
    <property type="match status" value="1"/>
</dbReference>
<evidence type="ECO:0000256" key="2">
    <source>
        <dbReference type="ARBA" id="ARBA00004496"/>
    </source>
</evidence>
<keyword evidence="6" id="KW-1015">Disulfide bond</keyword>
<evidence type="ECO:0000256" key="7">
    <source>
        <dbReference type="ARBA" id="ARBA00023273"/>
    </source>
</evidence>
<dbReference type="InterPro" id="IPR013783">
    <property type="entry name" value="Ig-like_fold"/>
</dbReference>
<dbReference type="PANTHER" id="PTHR46127">
    <property type="entry name" value="CILIA- AND FLAGELLA-ASSOCIATED PROTEIN 65"/>
    <property type="match status" value="1"/>
</dbReference>
<evidence type="ECO:0000313" key="11">
    <source>
        <dbReference type="Proteomes" id="UP000800984"/>
    </source>
</evidence>
<dbReference type="InterPro" id="IPR006558">
    <property type="entry name" value="LamG-like"/>
</dbReference>
<dbReference type="SUPFAM" id="SSF49899">
    <property type="entry name" value="Concanavalin A-like lectins/glucanases"/>
    <property type="match status" value="1"/>
</dbReference>
<dbReference type="Pfam" id="PF13385">
    <property type="entry name" value="Laminin_G_3"/>
    <property type="match status" value="1"/>
</dbReference>
<dbReference type="Proteomes" id="UP000800984">
    <property type="component" value="Unassembled WGS sequence"/>
</dbReference>
<reference evidence="10 11" key="1">
    <citation type="submission" date="2020-02" db="EMBL/GenBank/DDBJ databases">
        <authorList>
            <person name="Chen W.-M."/>
        </authorList>
    </citation>
    <scope>NUCLEOTIDE SEQUENCE [LARGE SCALE GENOMIC DNA]</scope>
    <source>
        <strain evidence="10 11">KDG-16</strain>
    </source>
</reference>
<feature type="domain" description="LamG-like jellyroll fold" evidence="9">
    <location>
        <begin position="1060"/>
        <end position="1188"/>
    </location>
</feature>
<keyword evidence="3" id="KW-0963">Cytoplasm</keyword>
<dbReference type="Pfam" id="PF18962">
    <property type="entry name" value="Por_Secre_tail"/>
    <property type="match status" value="1"/>
</dbReference>
<dbReference type="Gene3D" id="2.60.40.10">
    <property type="entry name" value="Immunoglobulins"/>
    <property type="match status" value="3"/>
</dbReference>
<comment type="caution">
    <text evidence="10">The sequence shown here is derived from an EMBL/GenBank/DDBJ whole genome shotgun (WGS) entry which is preliminary data.</text>
</comment>
<feature type="signal peptide" evidence="8">
    <location>
        <begin position="1"/>
        <end position="18"/>
    </location>
</feature>
<evidence type="ECO:0000256" key="5">
    <source>
        <dbReference type="ARBA" id="ARBA00023069"/>
    </source>
</evidence>
<keyword evidence="5" id="KW-0969">Cilium</keyword>
<dbReference type="Gene3D" id="2.60.120.200">
    <property type="match status" value="1"/>
</dbReference>
<dbReference type="PANTHER" id="PTHR46127:SF1">
    <property type="entry name" value="CILIA- AND FLAGELLA-ASSOCIATED PROTEIN 65"/>
    <property type="match status" value="1"/>
</dbReference>
<name>A0ABX0I1A6_9FLAO</name>
<dbReference type="InterPro" id="IPR052614">
    <property type="entry name" value="CFAP65"/>
</dbReference>
<dbReference type="NCBIfam" id="TIGR04183">
    <property type="entry name" value="Por_Secre_tail"/>
    <property type="match status" value="1"/>
</dbReference>
<comment type="subcellular location">
    <subcellularLocation>
        <location evidence="1">Cell projection</location>
        <location evidence="1">Cilium</location>
    </subcellularLocation>
    <subcellularLocation>
        <location evidence="2">Cytoplasm</location>
    </subcellularLocation>
</comment>
<evidence type="ECO:0000256" key="3">
    <source>
        <dbReference type="ARBA" id="ARBA00022490"/>
    </source>
</evidence>
<sequence>MKQILILVFLFFLNFTNAQTTFFNANFENATGNNAWTTSTTGGSPSSWLRGVDNAAGVGHNRTAIPLVFAGTGNTTNCLYTQRHTTTYQSNTNIQANSPVINFSGYQNITLSISTRTDIADNTDDGIKVQYRLNNGAWQNLGNGFAGWYNSAVSALGSNGWSGGNADSQWVNRTINISNQDINFNGNDAVQFRVIFASDANNNDVGAAFDNFRLIGFTAPEIQVRGNNVNIPDNNTATSLADFTDLGGILPGNSITRTFEIRNTGFQNLTIGAFTFSGVNASEFTLVTPPAATVIPGGSTTFTVQFLPTALGIRTAQLSFVNNDSNENPFNFNISGTGGEPEIVIRGLGNDVPDNSSSGNLTNGTLFPNTLIGNTNTRTFTIRNTGNAPLNFTGTPVVQISGSAEFTITSFPTGPIPVGGTSDLIISFSPTTADNFLALITILNNDTSESIFDFVVQGNGTVIGTEINVKGNEETIADGDVTPSTIDLTDFGTTFVGTPISIPFQIYSVGTNTLRVNSTTVSNGTGFTATNIAQDIPSGGVTSFVVTFTPTLTGTFTATVTVNNNSNVNAGKPIYTFRVTARVIALPTLSNAPGGVVTNLKLWLKADRNIGTYADGTNVTTWQDNTFGSTRNANSKLGKNPMFFNNPTYNVNFNPVVHFDGSSAMYAGQGFNNHDMFIVIKPTNTIDRLTSAQDIFSGDDTNTNQGSQDVTGFSMGSTSARYSNEVVAYNQAANTEYGEAETSTTKSYTGIQLFNARKRDNTNGSLMHLFNNGIQLTTTSVATGTYKNILNSRYWLGRSEFFDASYNGEILEVITYDARNNDANRRRIESYLAIKYGITLGLNGTSLDYVDSNGTTIYNASAGFNFDIAGIGRDDLAQLNQKQSKTENKINDITIGLSDIFETNSLNTNTFQGNRRFLVWGNDNGTLGAATPLIANISSGITPALTTDVEFTSVERKWRVVETGGDVGTVKVSIPSVMLTATLAPPGDFYMLISDTPTFTATAEYRVMTLNGSNLETNYDFNGTKYITFGYSPDKTFARSIDFNGTSDYINSGNNVNLENEFTVSAWIKRDAVNGSILSKKNATTGYEFYINATGNAQMTWTNGGAVQNITSTIVIPASKWHYITVSYDGTAAKMYIDGVLNNTVNLLRPQANTFDFLVGAANSASPTRFFNGTIDEVRVWDMEITESQIRFLMNQEMDKHSDGNIKGSIIPQNISLNEVVSLSWNNLLVYYPMSTFSFTNLKDKSDNNVVGALRNLTTVDRQTAPLPYESAANGNWNTATTWTNSALNYIPNSNSVINGTTPIDWNIVRINNNVTSTGNKTVLGAIVNSTRNLNIGNDTKLEISHYLLLNGKIDLVGRSQLIQTLNSDLDVTSTGILERDQQGTGNLFNYNYWSSPVSTVSSSVANNTGYSINNAMKNGTNAATPSNINWVSGFNGSTTPFNIARRWLYKFTNLSPDYANWQVINENSTLETGQGYTMKGSGVAAPPAISTQNYVFVGKPNNGLINSTGLNIGPGSNNLIGNPYPSALDATAFINDNLSRINGTLYIWEHYATNNTHILAGYQGGYATRTVLGGVAPVAPAMISGAGSSSRVPGRFIPVGQAFFVQGNATGGTINFNNNQRLFIKEDNANSNVMFRNASESVTSLESNQEDQYEQSPFQLIRLGYTAIEENMKRQLLLGFTPNNIASSGYDNGYDGVAFDIQSNDAYFPLGDIKLVIEAEGAFTENGIFPVTLKSSVNGNGKFYLEEVVNLPTSQGIYLHDNVTDVYHDLRAGEVTIPLTTGEIANRYTIRFKNNDSTLTNDTFESTTNSFYHSKNELIFMEKMLSETIKEVKIFNVLGQNVKTWKGSEIDANSSEVKLSTKEFANGVYIVNVTTEKGKYSKKIIVE</sequence>
<dbReference type="Pfam" id="PF22544">
    <property type="entry name" value="HYDIN_VesB_CFA65-like_Ig"/>
    <property type="match status" value="2"/>
</dbReference>
<dbReference type="InterPro" id="IPR058515">
    <property type="entry name" value="DUF8202"/>
</dbReference>
<evidence type="ECO:0000256" key="6">
    <source>
        <dbReference type="ARBA" id="ARBA00023157"/>
    </source>
</evidence>
<feature type="chain" id="PRO_5045066905" evidence="8">
    <location>
        <begin position="19"/>
        <end position="1888"/>
    </location>
</feature>
<dbReference type="RefSeq" id="WP_166076014.1">
    <property type="nucleotide sequence ID" value="NZ_JAAJBT010000001.1"/>
</dbReference>
<dbReference type="NCBIfam" id="NF012200">
    <property type="entry name" value="choice_anch_D"/>
    <property type="match status" value="3"/>
</dbReference>
<dbReference type="InterPro" id="IPR053879">
    <property type="entry name" value="HYDIN_VesB_CFA65-like_Ig"/>
</dbReference>
<evidence type="ECO:0000256" key="8">
    <source>
        <dbReference type="SAM" id="SignalP"/>
    </source>
</evidence>
<dbReference type="EMBL" id="JAAJBT010000001">
    <property type="protein sequence ID" value="NHM00983.1"/>
    <property type="molecule type" value="Genomic_DNA"/>
</dbReference>
<gene>
    <name evidence="10" type="ORF">G4D72_02540</name>
</gene>
<keyword evidence="11" id="KW-1185">Reference proteome</keyword>
<evidence type="ECO:0000256" key="1">
    <source>
        <dbReference type="ARBA" id="ARBA00004138"/>
    </source>
</evidence>
<organism evidence="10 11">
    <name type="scientific">Flavobacterium difficile</name>
    <dbReference type="NCBI Taxonomy" id="2709659"/>
    <lineage>
        <taxon>Bacteria</taxon>
        <taxon>Pseudomonadati</taxon>
        <taxon>Bacteroidota</taxon>
        <taxon>Flavobacteriia</taxon>
        <taxon>Flavobacteriales</taxon>
        <taxon>Flavobacteriaceae</taxon>
        <taxon>Flavobacterium</taxon>
    </lineage>
</organism>
<dbReference type="InterPro" id="IPR026444">
    <property type="entry name" value="Secre_tail"/>
</dbReference>
<evidence type="ECO:0000256" key="4">
    <source>
        <dbReference type="ARBA" id="ARBA00022729"/>
    </source>
</evidence>
<dbReference type="Pfam" id="PF26628">
    <property type="entry name" value="DUF8202"/>
    <property type="match status" value="1"/>
</dbReference>
<keyword evidence="7" id="KW-0966">Cell projection</keyword>
<dbReference type="InterPro" id="IPR013320">
    <property type="entry name" value="ConA-like_dom_sf"/>
</dbReference>